<dbReference type="SUPFAM" id="SSF143410">
    <property type="entry name" value="DOPA-like"/>
    <property type="match status" value="1"/>
</dbReference>
<sequence>MPSPLKMRPLPYSSPLEGYESAPPLPTGFTSDGRSLDNFIPGQEYKRSNAYDEFVDPIDNKGNGFDFHIYYMHTVSTHLEFARKLHERIRREFPELYQLRIYPMEEFPMGPHPTGSFEVDTFSPHETGTLMTWLVVHRGPLSVLIHPNTDDELRSHTEHATWIGERWPVNSDMLQHHRHTTLPRSASISPSAPKDLGE</sequence>
<proteinExistence type="predicted"/>
<dbReference type="AlphaFoldDB" id="A0A9W9A212"/>
<evidence type="ECO:0000313" key="3">
    <source>
        <dbReference type="Proteomes" id="UP001150238"/>
    </source>
</evidence>
<reference evidence="2" key="2">
    <citation type="journal article" date="2023" name="Proc. Natl. Acad. Sci. U.S.A.">
        <title>A global phylogenomic analysis of the shiitake genus Lentinula.</title>
        <authorList>
            <person name="Sierra-Patev S."/>
            <person name="Min B."/>
            <person name="Naranjo-Ortiz M."/>
            <person name="Looney B."/>
            <person name="Konkel Z."/>
            <person name="Slot J.C."/>
            <person name="Sakamoto Y."/>
            <person name="Steenwyk J.L."/>
            <person name="Rokas A."/>
            <person name="Carro J."/>
            <person name="Camarero S."/>
            <person name="Ferreira P."/>
            <person name="Molpeceres G."/>
            <person name="Ruiz-Duenas F.J."/>
            <person name="Serrano A."/>
            <person name="Henrissat B."/>
            <person name="Drula E."/>
            <person name="Hughes K.W."/>
            <person name="Mata J.L."/>
            <person name="Ishikawa N.K."/>
            <person name="Vargas-Isla R."/>
            <person name="Ushijima S."/>
            <person name="Smith C.A."/>
            <person name="Donoghue J."/>
            <person name="Ahrendt S."/>
            <person name="Andreopoulos W."/>
            <person name="He G."/>
            <person name="LaButti K."/>
            <person name="Lipzen A."/>
            <person name="Ng V."/>
            <person name="Riley R."/>
            <person name="Sandor L."/>
            <person name="Barry K."/>
            <person name="Martinez A.T."/>
            <person name="Xiao Y."/>
            <person name="Gibbons J.G."/>
            <person name="Terashima K."/>
            <person name="Grigoriev I.V."/>
            <person name="Hibbett D."/>
        </authorList>
    </citation>
    <scope>NUCLEOTIDE SEQUENCE</scope>
    <source>
        <strain evidence="2">Sp2 HRB7682 ss15</strain>
    </source>
</reference>
<dbReference type="InterPro" id="IPR023389">
    <property type="entry name" value="DOPA-like_sf"/>
</dbReference>
<gene>
    <name evidence="2" type="ORF">C8J55DRAFT_491340</name>
</gene>
<dbReference type="Proteomes" id="UP001150238">
    <property type="component" value="Unassembled WGS sequence"/>
</dbReference>
<dbReference type="InterPro" id="IPR014980">
    <property type="entry name" value="DOPA_dioxygen"/>
</dbReference>
<organism evidence="2 3">
    <name type="scientific">Lentinula lateritia</name>
    <dbReference type="NCBI Taxonomy" id="40482"/>
    <lineage>
        <taxon>Eukaryota</taxon>
        <taxon>Fungi</taxon>
        <taxon>Dikarya</taxon>
        <taxon>Basidiomycota</taxon>
        <taxon>Agaricomycotina</taxon>
        <taxon>Agaricomycetes</taxon>
        <taxon>Agaricomycetidae</taxon>
        <taxon>Agaricales</taxon>
        <taxon>Marasmiineae</taxon>
        <taxon>Omphalotaceae</taxon>
        <taxon>Lentinula</taxon>
    </lineage>
</organism>
<evidence type="ECO:0000256" key="1">
    <source>
        <dbReference type="SAM" id="MobiDB-lite"/>
    </source>
</evidence>
<dbReference type="EMBL" id="JANVFS010000028">
    <property type="protein sequence ID" value="KAJ4471790.1"/>
    <property type="molecule type" value="Genomic_DNA"/>
</dbReference>
<reference evidence="2" key="1">
    <citation type="submission" date="2022-08" db="EMBL/GenBank/DDBJ databases">
        <authorList>
            <consortium name="DOE Joint Genome Institute"/>
            <person name="Min B."/>
            <person name="Riley R."/>
            <person name="Sierra-Patev S."/>
            <person name="Naranjo-Ortiz M."/>
            <person name="Looney B."/>
            <person name="Konkel Z."/>
            <person name="Slot J.C."/>
            <person name="Sakamoto Y."/>
            <person name="Steenwyk J.L."/>
            <person name="Rokas A."/>
            <person name="Carro J."/>
            <person name="Camarero S."/>
            <person name="Ferreira P."/>
            <person name="Molpeceres G."/>
            <person name="Ruiz-Duenas F.J."/>
            <person name="Serrano A."/>
            <person name="Henrissat B."/>
            <person name="Drula E."/>
            <person name="Hughes K.W."/>
            <person name="Mata J.L."/>
            <person name="Ishikawa N.K."/>
            <person name="Vargas-Isla R."/>
            <person name="Ushijima S."/>
            <person name="Smith C.A."/>
            <person name="Ahrendt S."/>
            <person name="Andreopoulos W."/>
            <person name="He G."/>
            <person name="Labutti K."/>
            <person name="Lipzen A."/>
            <person name="Ng V."/>
            <person name="Sandor L."/>
            <person name="Barry K."/>
            <person name="Martinez A.T."/>
            <person name="Xiao Y."/>
            <person name="Gibbons J.G."/>
            <person name="Terashima K."/>
            <person name="Hibbett D.S."/>
            <person name="Grigoriev I.V."/>
        </authorList>
    </citation>
    <scope>NUCLEOTIDE SEQUENCE</scope>
    <source>
        <strain evidence="2">Sp2 HRB7682 ss15</strain>
    </source>
</reference>
<name>A0A9W9A212_9AGAR</name>
<evidence type="ECO:0000313" key="2">
    <source>
        <dbReference type="EMBL" id="KAJ4471790.1"/>
    </source>
</evidence>
<dbReference type="PANTHER" id="PTHR36423:SF2">
    <property type="entry name" value="AFR070WP"/>
    <property type="match status" value="1"/>
</dbReference>
<protein>
    <submittedName>
        <fullName evidence="2">DOPA-like domain-containing protein</fullName>
    </submittedName>
</protein>
<feature type="region of interest" description="Disordered" evidence="1">
    <location>
        <begin position="178"/>
        <end position="198"/>
    </location>
</feature>
<dbReference type="Gene3D" id="3.30.70.1240">
    <property type="entry name" value="DOPA-like domains"/>
    <property type="match status" value="1"/>
</dbReference>
<accession>A0A9W9A212</accession>
<comment type="caution">
    <text evidence="2">The sequence shown here is derived from an EMBL/GenBank/DDBJ whole genome shotgun (WGS) entry which is preliminary data.</text>
</comment>
<dbReference type="Pfam" id="PF08883">
    <property type="entry name" value="DOPA_dioxygen"/>
    <property type="match status" value="1"/>
</dbReference>
<dbReference type="PANTHER" id="PTHR36423">
    <property type="entry name" value="AFR070WP"/>
    <property type="match status" value="1"/>
</dbReference>
<feature type="region of interest" description="Disordered" evidence="1">
    <location>
        <begin position="1"/>
        <end position="31"/>
    </location>
</feature>